<dbReference type="SMART" id="SM00100">
    <property type="entry name" value="cNMP"/>
    <property type="match status" value="1"/>
</dbReference>
<keyword evidence="2" id="KW-0238">DNA-binding</keyword>
<keyword evidence="3" id="KW-0804">Transcription</keyword>
<organism evidence="5 6">
    <name type="scientific">Modicisalibacter xianhensis</name>
    <dbReference type="NCBI Taxonomy" id="442341"/>
    <lineage>
        <taxon>Bacteria</taxon>
        <taxon>Pseudomonadati</taxon>
        <taxon>Pseudomonadota</taxon>
        <taxon>Gammaproteobacteria</taxon>
        <taxon>Oceanospirillales</taxon>
        <taxon>Halomonadaceae</taxon>
        <taxon>Modicisalibacter</taxon>
    </lineage>
</organism>
<dbReference type="FunFam" id="1.10.10.10:FF:000028">
    <property type="entry name" value="Fumarate/nitrate reduction transcriptional regulator Fnr"/>
    <property type="match status" value="1"/>
</dbReference>
<dbReference type="Proteomes" id="UP000294489">
    <property type="component" value="Unassembled WGS sequence"/>
</dbReference>
<dbReference type="Gene3D" id="2.60.120.10">
    <property type="entry name" value="Jelly Rolls"/>
    <property type="match status" value="1"/>
</dbReference>
<dbReference type="AlphaFoldDB" id="A0A4R8FZG5"/>
<comment type="caution">
    <text evidence="5">The sequence shown here is derived from an EMBL/GenBank/DDBJ whole genome shotgun (WGS) entry which is preliminary data.</text>
</comment>
<dbReference type="GO" id="GO:0003677">
    <property type="term" value="F:DNA binding"/>
    <property type="evidence" value="ECO:0007669"/>
    <property type="project" value="UniProtKB-KW"/>
</dbReference>
<name>A0A4R8FZG5_9GAMM</name>
<dbReference type="OrthoDB" id="7643467at2"/>
<proteinExistence type="predicted"/>
<accession>A0A4R8FZG5</accession>
<dbReference type="CDD" id="cd00092">
    <property type="entry name" value="HTH_CRP"/>
    <property type="match status" value="1"/>
</dbReference>
<dbReference type="SMART" id="SM00419">
    <property type="entry name" value="HTH_CRP"/>
    <property type="match status" value="1"/>
</dbReference>
<dbReference type="PANTHER" id="PTHR24567">
    <property type="entry name" value="CRP FAMILY TRANSCRIPTIONAL REGULATORY PROTEIN"/>
    <property type="match status" value="1"/>
</dbReference>
<dbReference type="Gene3D" id="1.10.10.10">
    <property type="entry name" value="Winged helix-like DNA-binding domain superfamily/Winged helix DNA-binding domain"/>
    <property type="match status" value="1"/>
</dbReference>
<evidence type="ECO:0000256" key="3">
    <source>
        <dbReference type="ARBA" id="ARBA00023163"/>
    </source>
</evidence>
<dbReference type="RefSeq" id="WP_134017154.1">
    <property type="nucleotide sequence ID" value="NZ_SOEC01000004.1"/>
</dbReference>
<dbReference type="EMBL" id="SOEC01000004">
    <property type="protein sequence ID" value="TDX31070.1"/>
    <property type="molecule type" value="Genomic_DNA"/>
</dbReference>
<evidence type="ECO:0000256" key="1">
    <source>
        <dbReference type="ARBA" id="ARBA00023015"/>
    </source>
</evidence>
<dbReference type="InterPro" id="IPR000595">
    <property type="entry name" value="cNMP-bd_dom"/>
</dbReference>
<dbReference type="InterPro" id="IPR014710">
    <property type="entry name" value="RmlC-like_jellyroll"/>
</dbReference>
<protein>
    <submittedName>
        <fullName evidence="5">CRP/FNR family transcriptional regulator</fullName>
    </submittedName>
</protein>
<sequence length="252" mass="29080">MKLAQQRKAVQFGQRSLGNIAGFTETDALRDVCRSLPALRRKQALVKQGENFHGLYIVRCGMLKQSHRDRSGDEQITHFFLPDDVIGLDAIEDRRYIGRVTALETVGLVQIPFARLEEFPGAQENHLQLLCCLSRAMQRERTRMRHMMSQASEVRLARFFLTMSNSFQAQGFSPYQFRLPMTRCDIANYLCMAFETTSRLISRFQQSGVLTAHGHEYCIEDYDALIDIAEYVKYIIINSWCFSYCLFSTECV</sequence>
<evidence type="ECO:0000259" key="4">
    <source>
        <dbReference type="PROSITE" id="PS51063"/>
    </source>
</evidence>
<dbReference type="InterPro" id="IPR012318">
    <property type="entry name" value="HTH_CRP"/>
</dbReference>
<reference evidence="5 6" key="1">
    <citation type="submission" date="2019-03" db="EMBL/GenBank/DDBJ databases">
        <title>Freshwater and sediment microbial communities from various areas in North America, analyzing microbe dynamics in response to fracking.</title>
        <authorList>
            <person name="Lamendella R."/>
        </authorList>
    </citation>
    <scope>NUCLEOTIDE SEQUENCE [LARGE SCALE GENOMIC DNA]</scope>
    <source>
        <strain evidence="5 6">6_TX</strain>
    </source>
</reference>
<dbReference type="InterPro" id="IPR036388">
    <property type="entry name" value="WH-like_DNA-bd_sf"/>
</dbReference>
<dbReference type="PROSITE" id="PS51063">
    <property type="entry name" value="HTH_CRP_2"/>
    <property type="match status" value="1"/>
</dbReference>
<dbReference type="CDD" id="cd00038">
    <property type="entry name" value="CAP_ED"/>
    <property type="match status" value="1"/>
</dbReference>
<dbReference type="PANTHER" id="PTHR24567:SF75">
    <property type="entry name" value="FUMARATE AND NITRATE REDUCTION REGULATORY PROTEIN"/>
    <property type="match status" value="1"/>
</dbReference>
<dbReference type="Pfam" id="PF00027">
    <property type="entry name" value="cNMP_binding"/>
    <property type="match status" value="1"/>
</dbReference>
<dbReference type="GO" id="GO:0003700">
    <property type="term" value="F:DNA-binding transcription factor activity"/>
    <property type="evidence" value="ECO:0007669"/>
    <property type="project" value="TreeGrafter"/>
</dbReference>
<feature type="domain" description="HTH crp-type" evidence="4">
    <location>
        <begin position="150"/>
        <end position="223"/>
    </location>
</feature>
<evidence type="ECO:0000256" key="2">
    <source>
        <dbReference type="ARBA" id="ARBA00023125"/>
    </source>
</evidence>
<dbReference type="InterPro" id="IPR050397">
    <property type="entry name" value="Env_Response_Regulators"/>
</dbReference>
<dbReference type="Pfam" id="PF13545">
    <property type="entry name" value="HTH_Crp_2"/>
    <property type="match status" value="1"/>
</dbReference>
<dbReference type="SUPFAM" id="SSF46785">
    <property type="entry name" value="Winged helix' DNA-binding domain"/>
    <property type="match status" value="1"/>
</dbReference>
<dbReference type="InterPro" id="IPR018490">
    <property type="entry name" value="cNMP-bd_dom_sf"/>
</dbReference>
<evidence type="ECO:0000313" key="5">
    <source>
        <dbReference type="EMBL" id="TDX31070.1"/>
    </source>
</evidence>
<keyword evidence="1" id="KW-0805">Transcription regulation</keyword>
<gene>
    <name evidence="5" type="ORF">DFO67_104335</name>
</gene>
<dbReference type="GO" id="GO:0005829">
    <property type="term" value="C:cytosol"/>
    <property type="evidence" value="ECO:0007669"/>
    <property type="project" value="TreeGrafter"/>
</dbReference>
<dbReference type="SUPFAM" id="SSF51206">
    <property type="entry name" value="cAMP-binding domain-like"/>
    <property type="match status" value="1"/>
</dbReference>
<dbReference type="PRINTS" id="PR00034">
    <property type="entry name" value="HTHCRP"/>
</dbReference>
<evidence type="ECO:0000313" key="6">
    <source>
        <dbReference type="Proteomes" id="UP000294489"/>
    </source>
</evidence>
<dbReference type="InterPro" id="IPR036390">
    <property type="entry name" value="WH_DNA-bd_sf"/>
</dbReference>